<dbReference type="FunFam" id="2.60.34.10:FF:000002">
    <property type="entry name" value="Heat shock 70 kDa"/>
    <property type="match status" value="1"/>
</dbReference>
<name>A0A859IQF9_9CNID</name>
<feature type="compositionally biased region" description="Gly residues" evidence="5">
    <location>
        <begin position="638"/>
        <end position="647"/>
    </location>
</feature>
<dbReference type="PROSITE" id="PS00329">
    <property type="entry name" value="HSP70_2"/>
    <property type="match status" value="1"/>
</dbReference>
<accession>A0A859IQF9</accession>
<organism evidence="6">
    <name type="scientific">Tetracapsuloides bryosalmonae</name>
    <dbReference type="NCBI Taxonomy" id="271932"/>
    <lineage>
        <taxon>Eukaryota</taxon>
        <taxon>Metazoa</taxon>
        <taxon>Cnidaria</taxon>
        <taxon>Myxozoa</taxon>
        <taxon>Malacosporea</taxon>
        <taxon>Malacovalvulida</taxon>
        <taxon>Saccosporidae</taxon>
        <taxon>Tetracapsuloides</taxon>
    </lineage>
</organism>
<dbReference type="InterPro" id="IPR013126">
    <property type="entry name" value="Hsp_70_fam"/>
</dbReference>
<dbReference type="FunFam" id="3.90.640.10:FF:000002">
    <property type="entry name" value="Heat shock 70 kDa"/>
    <property type="match status" value="1"/>
</dbReference>
<proteinExistence type="evidence at transcript level"/>
<evidence type="ECO:0000256" key="2">
    <source>
        <dbReference type="ARBA" id="ARBA00022741"/>
    </source>
</evidence>
<dbReference type="FunFam" id="3.30.420.40:FF:000028">
    <property type="entry name" value="heat shock 70 kDa protein-like"/>
    <property type="match status" value="1"/>
</dbReference>
<evidence type="ECO:0000256" key="3">
    <source>
        <dbReference type="ARBA" id="ARBA00022840"/>
    </source>
</evidence>
<dbReference type="Gene3D" id="3.90.640.10">
    <property type="entry name" value="Actin, Chain A, domain 4"/>
    <property type="match status" value="1"/>
</dbReference>
<dbReference type="NCBIfam" id="NF001413">
    <property type="entry name" value="PRK00290.1"/>
    <property type="match status" value="1"/>
</dbReference>
<dbReference type="PRINTS" id="PR00301">
    <property type="entry name" value="HEATSHOCK70"/>
</dbReference>
<dbReference type="AlphaFoldDB" id="A0A859IQF9"/>
<dbReference type="SUPFAM" id="SSF100934">
    <property type="entry name" value="Heat shock protein 70kD (HSP70), C-terminal subdomain"/>
    <property type="match status" value="1"/>
</dbReference>
<keyword evidence="3 4" id="KW-0067">ATP-binding</keyword>
<dbReference type="FunFam" id="3.30.420.40:FF:000172">
    <property type="entry name" value="Heat shock 70 kDa protein"/>
    <property type="match status" value="2"/>
</dbReference>
<dbReference type="EMBL" id="MN056855">
    <property type="protein sequence ID" value="QKY88639.1"/>
    <property type="molecule type" value="mRNA"/>
</dbReference>
<dbReference type="GO" id="GO:0140662">
    <property type="term" value="F:ATP-dependent protein folding chaperone"/>
    <property type="evidence" value="ECO:0007669"/>
    <property type="project" value="InterPro"/>
</dbReference>
<dbReference type="InterPro" id="IPR043129">
    <property type="entry name" value="ATPase_NBD"/>
</dbReference>
<reference evidence="6" key="1">
    <citation type="submission" date="2019-06" db="EMBL/GenBank/DDBJ databases">
        <title>De novo transcriptome assembly of the myxozoan parasite Tetracapsuloides bryosalmonae: A two-host sequencing approach to uncover specific expression profiles.</title>
        <authorList>
            <person name="Faber M."/>
            <person name="Yoon S."/>
            <person name="Shaw S."/>
            <person name="de Paiva Alves E."/>
            <person name="Okamura B."/>
            <person name="Hartikainen H."/>
            <person name="Secombes C.J."/>
            <person name="Holland J.W."/>
        </authorList>
    </citation>
    <scope>NUCLEOTIDE SEQUENCE</scope>
    <source>
        <tissue evidence="6">Spore sac</tissue>
    </source>
</reference>
<dbReference type="GO" id="GO:0005524">
    <property type="term" value="F:ATP binding"/>
    <property type="evidence" value="ECO:0007669"/>
    <property type="project" value="UniProtKB-KW"/>
</dbReference>
<dbReference type="InterPro" id="IPR029048">
    <property type="entry name" value="HSP70_C_sf"/>
</dbReference>
<evidence type="ECO:0000313" key="6">
    <source>
        <dbReference type="EMBL" id="QKY88639.1"/>
    </source>
</evidence>
<dbReference type="Gene3D" id="3.30.420.40">
    <property type="match status" value="2"/>
</dbReference>
<dbReference type="Pfam" id="PF00012">
    <property type="entry name" value="HSP70"/>
    <property type="match status" value="1"/>
</dbReference>
<evidence type="ECO:0000256" key="5">
    <source>
        <dbReference type="SAM" id="MobiDB-lite"/>
    </source>
</evidence>
<keyword evidence="2 4" id="KW-0547">Nucleotide-binding</keyword>
<dbReference type="SUPFAM" id="SSF53067">
    <property type="entry name" value="Actin-like ATPase domain"/>
    <property type="match status" value="2"/>
</dbReference>
<sequence length="667" mass="72035">MKDLAIGIDLGTTYSCVGVFTNGKVEIIANDQGNRTTPSYVAFTSSEVLIGDAAKNQAASNPLNTVFDAKRLIGRRIDEPSVQKDKQHFPFKLVEENKRIKIVVDYMNQTKSFTPEEISARVLTKMKETAEAYLGTKVTNAVVTVPAYFNDSQRQATKDAGTIAGLNVLRIINEPTAAAIAYGLDKKADKEENILIFDLGGGTFDVSVLTIESGVFEVKSTNGDTHLGGEDFDNLVCDYVINHFCQKNNLSAGEFKKNPRAVRRLRTQCERAKRTLSSTTNTTIEVDSLFNGVDLNMQLSRAKFEELCSTMFTATLKPVEMALNDAKLSKGDIHEIVLVGGSTRIPKIQKLLQDFFNGRELNKSINPDEAVAYGAAVQAAILSGDKSEVVQDILLLDVAPLSLGLETAGGVMTAIIKRNTTIPTKQTQTFTTYSDNQPGVLIQVFEGERAMTKDNNLLGKFELSGIPPAPRGVPQIEVTFDIDANGILNVTSVEKSSGKQNKITITNDKGRLSKDDIERMVAEAEKFKKEDEKNKARVDAKNTLESHIFNVKKTLDDENIKSKVSESDKKKVLDSCDAASKWLESNQDEDAEVIQAKEKEIDAVWNPIIEAVYKAGGVPSDAGAAAGGFPGGAGFPGGFPGGAGFPGAGAPSAGSQSKSGPTIEEVD</sequence>
<dbReference type="PROSITE" id="PS00297">
    <property type="entry name" value="HSP70_1"/>
    <property type="match status" value="1"/>
</dbReference>
<dbReference type="FunFam" id="3.30.420.40:FF:000026">
    <property type="entry name" value="Heat shock protein 70"/>
    <property type="match status" value="1"/>
</dbReference>
<dbReference type="InterPro" id="IPR018181">
    <property type="entry name" value="Heat_shock_70_CS"/>
</dbReference>
<dbReference type="FunFam" id="3.30.30.30:FF:000001">
    <property type="entry name" value="heat shock 70 kDa protein-like"/>
    <property type="match status" value="1"/>
</dbReference>
<feature type="region of interest" description="Disordered" evidence="5">
    <location>
        <begin position="638"/>
        <end position="667"/>
    </location>
</feature>
<comment type="similarity">
    <text evidence="1 4">Belongs to the heat shock protein 70 family.</text>
</comment>
<evidence type="ECO:0000256" key="1">
    <source>
        <dbReference type="ARBA" id="ARBA00007381"/>
    </source>
</evidence>
<evidence type="ECO:0000256" key="4">
    <source>
        <dbReference type="RuleBase" id="RU003322"/>
    </source>
</evidence>
<dbReference type="SUPFAM" id="SSF100920">
    <property type="entry name" value="Heat shock protein 70kD (HSP70), peptide-binding domain"/>
    <property type="match status" value="1"/>
</dbReference>
<dbReference type="Gene3D" id="1.20.1270.10">
    <property type="match status" value="1"/>
</dbReference>
<dbReference type="Gene3D" id="2.60.34.10">
    <property type="entry name" value="Substrate Binding Domain Of DNAk, Chain A, domain 1"/>
    <property type="match status" value="1"/>
</dbReference>
<dbReference type="PROSITE" id="PS01036">
    <property type="entry name" value="HSP70_3"/>
    <property type="match status" value="1"/>
</dbReference>
<dbReference type="Gene3D" id="3.30.30.30">
    <property type="match status" value="1"/>
</dbReference>
<dbReference type="InterPro" id="IPR029047">
    <property type="entry name" value="HSP70_peptide-bd_sf"/>
</dbReference>
<dbReference type="PANTHER" id="PTHR19375">
    <property type="entry name" value="HEAT SHOCK PROTEIN 70KDA"/>
    <property type="match status" value="1"/>
</dbReference>
<protein>
    <submittedName>
        <fullName evidence="6">Hsp 70 cognate</fullName>
    </submittedName>
</protein>